<proteinExistence type="predicted"/>
<dbReference type="Proteomes" id="UP001225646">
    <property type="component" value="Unassembled WGS sequence"/>
</dbReference>
<keyword evidence="1" id="KW-1133">Transmembrane helix</keyword>
<evidence type="ECO:0000313" key="3">
    <source>
        <dbReference type="Proteomes" id="UP001225646"/>
    </source>
</evidence>
<feature type="transmembrane region" description="Helical" evidence="1">
    <location>
        <begin position="20"/>
        <end position="39"/>
    </location>
</feature>
<gene>
    <name evidence="2" type="ORF">J2S06_003192</name>
</gene>
<evidence type="ECO:0000313" key="2">
    <source>
        <dbReference type="EMBL" id="MDQ0164048.1"/>
    </source>
</evidence>
<sequence>MNKRIQRIRNFLTNIWIFKWLFLVSAFIFNFGLIVGYIFTDYSVTEIERISNDRPKEFHDYFLSLDSYGAQNTP</sequence>
<dbReference type="EMBL" id="JAUSTR010000040">
    <property type="protein sequence ID" value="MDQ0164048.1"/>
    <property type="molecule type" value="Genomic_DNA"/>
</dbReference>
<accession>A0ABT9VSS2</accession>
<keyword evidence="3" id="KW-1185">Reference proteome</keyword>
<organism evidence="2 3">
    <name type="scientific">Aeribacillus alveayuensis</name>
    <dbReference type="NCBI Taxonomy" id="279215"/>
    <lineage>
        <taxon>Bacteria</taxon>
        <taxon>Bacillati</taxon>
        <taxon>Bacillota</taxon>
        <taxon>Bacilli</taxon>
        <taxon>Bacillales</taxon>
        <taxon>Bacillaceae</taxon>
        <taxon>Aeribacillus</taxon>
    </lineage>
</organism>
<evidence type="ECO:0000256" key="1">
    <source>
        <dbReference type="SAM" id="Phobius"/>
    </source>
</evidence>
<reference evidence="2 3" key="1">
    <citation type="submission" date="2023-07" db="EMBL/GenBank/DDBJ databases">
        <title>Genomic Encyclopedia of Type Strains, Phase IV (KMG-IV): sequencing the most valuable type-strain genomes for metagenomic binning, comparative biology and taxonomic classification.</title>
        <authorList>
            <person name="Goeker M."/>
        </authorList>
    </citation>
    <scope>NUCLEOTIDE SEQUENCE [LARGE SCALE GENOMIC DNA]</scope>
    <source>
        <strain evidence="2 3">DSM 19092</strain>
    </source>
</reference>
<protein>
    <submittedName>
        <fullName evidence="2">Uncharacterized protein</fullName>
    </submittedName>
</protein>
<name>A0ABT9VSS2_9BACI</name>
<comment type="caution">
    <text evidence="2">The sequence shown here is derived from an EMBL/GenBank/DDBJ whole genome shotgun (WGS) entry which is preliminary data.</text>
</comment>
<keyword evidence="1" id="KW-0812">Transmembrane</keyword>
<keyword evidence="1" id="KW-0472">Membrane</keyword>